<accession>A0AAD4QEA4</accession>
<gene>
    <name evidence="1" type="ORF">EDB92DRAFT_1856250</name>
</gene>
<reference evidence="1" key="1">
    <citation type="submission" date="2022-01" db="EMBL/GenBank/DDBJ databases">
        <title>Comparative genomics reveals a dynamic genome evolution in the ectomycorrhizal milk-cap (Lactarius) mushrooms.</title>
        <authorList>
            <consortium name="DOE Joint Genome Institute"/>
            <person name="Lebreton A."/>
            <person name="Tang N."/>
            <person name="Kuo A."/>
            <person name="LaButti K."/>
            <person name="Drula E."/>
            <person name="Barry K."/>
            <person name="Clum A."/>
            <person name="Lipzen A."/>
            <person name="Mousain D."/>
            <person name="Ng V."/>
            <person name="Wang R."/>
            <person name="Wang X."/>
            <person name="Dai Y."/>
            <person name="Henrissat B."/>
            <person name="Grigoriev I.V."/>
            <person name="Guerin-Laguette A."/>
            <person name="Yu F."/>
            <person name="Martin F.M."/>
        </authorList>
    </citation>
    <scope>NUCLEOTIDE SEQUENCE</scope>
    <source>
        <strain evidence="1">QP</strain>
    </source>
</reference>
<organism evidence="1 2">
    <name type="scientific">Lactarius akahatsu</name>
    <dbReference type="NCBI Taxonomy" id="416441"/>
    <lineage>
        <taxon>Eukaryota</taxon>
        <taxon>Fungi</taxon>
        <taxon>Dikarya</taxon>
        <taxon>Basidiomycota</taxon>
        <taxon>Agaricomycotina</taxon>
        <taxon>Agaricomycetes</taxon>
        <taxon>Russulales</taxon>
        <taxon>Russulaceae</taxon>
        <taxon>Lactarius</taxon>
    </lineage>
</organism>
<comment type="caution">
    <text evidence="1">The sequence shown here is derived from an EMBL/GenBank/DDBJ whole genome shotgun (WGS) entry which is preliminary data.</text>
</comment>
<protein>
    <submittedName>
        <fullName evidence="1">Uncharacterized protein</fullName>
    </submittedName>
</protein>
<dbReference type="AlphaFoldDB" id="A0AAD4QEA4"/>
<evidence type="ECO:0000313" key="1">
    <source>
        <dbReference type="EMBL" id="KAH8993012.1"/>
    </source>
</evidence>
<evidence type="ECO:0000313" key="2">
    <source>
        <dbReference type="Proteomes" id="UP001201163"/>
    </source>
</evidence>
<keyword evidence="2" id="KW-1185">Reference proteome</keyword>
<dbReference type="EMBL" id="JAKELL010000020">
    <property type="protein sequence ID" value="KAH8993012.1"/>
    <property type="molecule type" value="Genomic_DNA"/>
</dbReference>
<dbReference type="Proteomes" id="UP001201163">
    <property type="component" value="Unassembled WGS sequence"/>
</dbReference>
<sequence length="74" mass="8346">MLISSTTTLLVPCSVGNVHLGLLTSMECRVRGPCLPSQLHNPQLLLPPFLHHYPPWSHWPQLGVYCFLDQEHST</sequence>
<name>A0AAD4QEA4_9AGAM</name>
<proteinExistence type="predicted"/>
<feature type="non-terminal residue" evidence="1">
    <location>
        <position position="74"/>
    </location>
</feature>